<dbReference type="EMBL" id="CP119075">
    <property type="protein sequence ID" value="WED67321.1"/>
    <property type="molecule type" value="Genomic_DNA"/>
</dbReference>
<gene>
    <name evidence="2" type="ORF">PXH66_10720</name>
</gene>
<organism evidence="2 3">
    <name type="scientific">Synoicihabitans lomoniglobus</name>
    <dbReference type="NCBI Taxonomy" id="2909285"/>
    <lineage>
        <taxon>Bacteria</taxon>
        <taxon>Pseudomonadati</taxon>
        <taxon>Verrucomicrobiota</taxon>
        <taxon>Opitutia</taxon>
        <taxon>Opitutales</taxon>
        <taxon>Opitutaceae</taxon>
        <taxon>Synoicihabitans</taxon>
    </lineage>
</organism>
<evidence type="ECO:0000313" key="2">
    <source>
        <dbReference type="EMBL" id="WED67321.1"/>
    </source>
</evidence>
<dbReference type="Proteomes" id="UP001218638">
    <property type="component" value="Chromosome"/>
</dbReference>
<dbReference type="PANTHER" id="PTHR48094:SF12">
    <property type="entry name" value="PARKINSON DISEASE PROTEIN 7 HOMOLOG"/>
    <property type="match status" value="1"/>
</dbReference>
<dbReference type="NCBIfam" id="TIGR01383">
    <property type="entry name" value="not_thiJ"/>
    <property type="match status" value="1"/>
</dbReference>
<dbReference type="SUPFAM" id="SSF52317">
    <property type="entry name" value="Class I glutamine amidotransferase-like"/>
    <property type="match status" value="1"/>
</dbReference>
<keyword evidence="3" id="KW-1185">Reference proteome</keyword>
<dbReference type="RefSeq" id="WP_330928104.1">
    <property type="nucleotide sequence ID" value="NZ_CP119075.1"/>
</dbReference>
<dbReference type="CDD" id="cd03135">
    <property type="entry name" value="GATase1_DJ-1"/>
    <property type="match status" value="1"/>
</dbReference>
<dbReference type="Pfam" id="PF01965">
    <property type="entry name" value="DJ-1_PfpI"/>
    <property type="match status" value="1"/>
</dbReference>
<evidence type="ECO:0000313" key="3">
    <source>
        <dbReference type="Proteomes" id="UP001218638"/>
    </source>
</evidence>
<dbReference type="InterPro" id="IPR006287">
    <property type="entry name" value="DJ-1"/>
</dbReference>
<evidence type="ECO:0000259" key="1">
    <source>
        <dbReference type="Pfam" id="PF01965"/>
    </source>
</evidence>
<name>A0AAF0I847_9BACT</name>
<dbReference type="Gene3D" id="3.40.50.880">
    <property type="match status" value="1"/>
</dbReference>
<protein>
    <submittedName>
        <fullName evidence="2">DJ-1/PfpI family protein</fullName>
    </submittedName>
</protein>
<reference evidence="2" key="1">
    <citation type="submission" date="2023-03" db="EMBL/GenBank/DDBJ databases">
        <title>Lomoglobus Profundus gen. nov., sp. nov., a novel member of the phylum Verrucomicrobia, isolated from deep-marine sediment of South China Sea.</title>
        <authorList>
            <person name="Ahmad T."/>
            <person name="Ishaq S.E."/>
            <person name="Wang F."/>
        </authorList>
    </citation>
    <scope>NUCLEOTIDE SEQUENCE</scope>
    <source>
        <strain evidence="2">LMO-M01</strain>
    </source>
</reference>
<accession>A0AAF0I847</accession>
<dbReference type="KEGG" id="slom:PXH66_10720"/>
<dbReference type="AlphaFoldDB" id="A0AAF0I847"/>
<dbReference type="InterPro" id="IPR002818">
    <property type="entry name" value="DJ-1/PfpI"/>
</dbReference>
<dbReference type="GO" id="GO:0005737">
    <property type="term" value="C:cytoplasm"/>
    <property type="evidence" value="ECO:0007669"/>
    <property type="project" value="TreeGrafter"/>
</dbReference>
<proteinExistence type="predicted"/>
<feature type="domain" description="DJ-1/PfpI" evidence="1">
    <location>
        <begin position="3"/>
        <end position="163"/>
    </location>
</feature>
<dbReference type="InterPro" id="IPR050325">
    <property type="entry name" value="Prot/Nucl_acid_deglycase"/>
</dbReference>
<dbReference type="InterPro" id="IPR029062">
    <property type="entry name" value="Class_I_gatase-like"/>
</dbReference>
<dbReference type="PANTHER" id="PTHR48094">
    <property type="entry name" value="PROTEIN/NUCLEIC ACID DEGLYCASE DJ-1-RELATED"/>
    <property type="match status" value="1"/>
</dbReference>
<sequence>MATVLVILPEGFEEIEAITPIDIWRRAGFTVKTAALGPKLTVTGRSEITVHADILLSAVGPGEVFDVLFIPGGPGVAHLRASLEVRELLGRHVAADRWIAAICAAPLVLHDAGLLAGKRYTAHPSAATELSSILADEKVVIDGHIITSRGAGTTLDFALTVVQSTAGRELAEKVAVSICAQASS</sequence>